<protein>
    <submittedName>
        <fullName evidence="1">Uncharacterized protein</fullName>
    </submittedName>
</protein>
<sequence>MTTTMIDCCKRPIFWHSTVAARSESSLSSRWQRELRVVRHFVLTEMLPQAVRPHRNVAPMAPSPSVTNICLNLKNPAKLLCEFRRRVLCLLPLRA</sequence>
<gene>
    <name evidence="1" type="ORF">HUJ06_023594</name>
</gene>
<dbReference type="EMBL" id="DUZY01000001">
    <property type="protein sequence ID" value="DAD22131.1"/>
    <property type="molecule type" value="Genomic_DNA"/>
</dbReference>
<dbReference type="AlphaFoldDB" id="A0A822XSI6"/>
<evidence type="ECO:0000313" key="2">
    <source>
        <dbReference type="Proteomes" id="UP000607653"/>
    </source>
</evidence>
<keyword evidence="2" id="KW-1185">Reference proteome</keyword>
<accession>A0A822XSI6</accession>
<dbReference type="Proteomes" id="UP000607653">
    <property type="component" value="Unassembled WGS sequence"/>
</dbReference>
<organism evidence="1 2">
    <name type="scientific">Nelumbo nucifera</name>
    <name type="common">Sacred lotus</name>
    <dbReference type="NCBI Taxonomy" id="4432"/>
    <lineage>
        <taxon>Eukaryota</taxon>
        <taxon>Viridiplantae</taxon>
        <taxon>Streptophyta</taxon>
        <taxon>Embryophyta</taxon>
        <taxon>Tracheophyta</taxon>
        <taxon>Spermatophyta</taxon>
        <taxon>Magnoliopsida</taxon>
        <taxon>Proteales</taxon>
        <taxon>Nelumbonaceae</taxon>
        <taxon>Nelumbo</taxon>
    </lineage>
</organism>
<reference evidence="1 2" key="1">
    <citation type="journal article" date="2020" name="Mol. Biol. Evol.">
        <title>Distinct Expression and Methylation Patterns for Genes with Different Fates following a Single Whole-Genome Duplication in Flowering Plants.</title>
        <authorList>
            <person name="Shi T."/>
            <person name="Rahmani R.S."/>
            <person name="Gugger P.F."/>
            <person name="Wang M."/>
            <person name="Li H."/>
            <person name="Zhang Y."/>
            <person name="Li Z."/>
            <person name="Wang Q."/>
            <person name="Van de Peer Y."/>
            <person name="Marchal K."/>
            <person name="Chen J."/>
        </authorList>
    </citation>
    <scope>NUCLEOTIDE SEQUENCE [LARGE SCALE GENOMIC DNA]</scope>
    <source>
        <tissue evidence="1">Leaf</tissue>
    </source>
</reference>
<proteinExistence type="predicted"/>
<comment type="caution">
    <text evidence="1">The sequence shown here is derived from an EMBL/GenBank/DDBJ whole genome shotgun (WGS) entry which is preliminary data.</text>
</comment>
<evidence type="ECO:0000313" key="1">
    <source>
        <dbReference type="EMBL" id="DAD22131.1"/>
    </source>
</evidence>
<name>A0A822XSI6_NELNU</name>